<dbReference type="RefSeq" id="WP_008141814.1">
    <property type="nucleotide sequence ID" value="NZ_EQ973636.1"/>
</dbReference>
<keyword evidence="2" id="KW-0732">Signal</keyword>
<name>S0F7S8_9BACT</name>
<protein>
    <submittedName>
        <fullName evidence="3">Uncharacterized protein</fullName>
    </submittedName>
</protein>
<feature type="coiled-coil region" evidence="1">
    <location>
        <begin position="51"/>
        <end position="98"/>
    </location>
</feature>
<dbReference type="HOGENOM" id="CLU_483711_0_0_10"/>
<dbReference type="AlphaFoldDB" id="S0F7S8"/>
<keyword evidence="4" id="KW-1185">Reference proteome</keyword>
<accession>S0F7S8</accession>
<feature type="coiled-coil region" evidence="1">
    <location>
        <begin position="525"/>
        <end position="559"/>
    </location>
</feature>
<sequence>MRKKFIAVYALMAVLALGSTTLTSCVDDTESASVTAMRDARLRQLQALADQEESQAKIDAITAQMKEATSEAELAMLKAQYEQQLANYQQLKAMAEQQMATGLNQYQSKLYNDYKNAIDQVNDLAGEIAEQSLDLIELKADSSSAAAYAQEEIIKANRNIAYQEALKNNYEALAATDIEELKAKEAEAEAAKTEKDKALSLADNSKTEANNAFTNAKADIIRRYVYQQTINNETVTKISETKPSSSTDYETLEPTNEVALAAYTLNDLGNSGDITNWNTNIATTKEVKVSEESTTSINQFEILASTLSQVTRKVESMVKGATDDLGTEGDKSDKNTAWGRHQQLVEALEAAQKTYNDAVKADPKGDHSSLLNSVKDAQEAVDTDLEKEVNKQGNNTLLYYQKEAEKAEATQTKFNEAVAVFNDATKYKAYTDRVAAILAKEGKAVDAAKDAYWDAMQELAIAEANVESINNLIADTMDPETLIADCDTQIALEKETLAIAEALIYNVNAGGASATEREAAYADLIENAEKKIEYWESKKELLQKMAEQYKSQLEASLNSGSAE</sequence>
<keyword evidence="1" id="KW-0175">Coiled coil</keyword>
<feature type="chain" id="PRO_5004486611" evidence="2">
    <location>
        <begin position="25"/>
        <end position="563"/>
    </location>
</feature>
<feature type="coiled-coil region" evidence="1">
    <location>
        <begin position="174"/>
        <end position="201"/>
    </location>
</feature>
<evidence type="ECO:0000313" key="3">
    <source>
        <dbReference type="EMBL" id="EEF75827.1"/>
    </source>
</evidence>
<dbReference type="EMBL" id="ACBW01000097">
    <property type="protein sequence ID" value="EEF75827.1"/>
    <property type="molecule type" value="Genomic_DNA"/>
</dbReference>
<evidence type="ECO:0000256" key="1">
    <source>
        <dbReference type="SAM" id="Coils"/>
    </source>
</evidence>
<comment type="caution">
    <text evidence="3">The sequence shown here is derived from an EMBL/GenBank/DDBJ whole genome shotgun (WGS) entry which is preliminary data.</text>
</comment>
<dbReference type="Proteomes" id="UP000014073">
    <property type="component" value="Unassembled WGS sequence"/>
</dbReference>
<evidence type="ECO:0000313" key="4">
    <source>
        <dbReference type="Proteomes" id="UP000014073"/>
    </source>
</evidence>
<feature type="signal peptide" evidence="2">
    <location>
        <begin position="1"/>
        <end position="24"/>
    </location>
</feature>
<dbReference type="PROSITE" id="PS51257">
    <property type="entry name" value="PROKAR_LIPOPROTEIN"/>
    <property type="match status" value="1"/>
</dbReference>
<organism evidence="3 4">
    <name type="scientific">Phocaeicola coprophilus DSM 18228 = JCM 13818</name>
    <dbReference type="NCBI Taxonomy" id="547042"/>
    <lineage>
        <taxon>Bacteria</taxon>
        <taxon>Pseudomonadati</taxon>
        <taxon>Bacteroidota</taxon>
        <taxon>Bacteroidia</taxon>
        <taxon>Bacteroidales</taxon>
        <taxon>Bacteroidaceae</taxon>
        <taxon>Phocaeicola</taxon>
    </lineage>
</organism>
<dbReference type="eggNOG" id="ENOG502ZMX3">
    <property type="taxonomic scope" value="Bacteria"/>
</dbReference>
<evidence type="ECO:0000256" key="2">
    <source>
        <dbReference type="SAM" id="SignalP"/>
    </source>
</evidence>
<gene>
    <name evidence="3" type="ORF">BACCOPRO_01319</name>
</gene>
<proteinExistence type="predicted"/>
<reference evidence="3 4" key="1">
    <citation type="submission" date="2008-12" db="EMBL/GenBank/DDBJ databases">
        <authorList>
            <person name="Fulton L."/>
            <person name="Clifton S."/>
            <person name="Fulton B."/>
            <person name="Xu J."/>
            <person name="Minx P."/>
            <person name="Pepin K.H."/>
            <person name="Johnson M."/>
            <person name="Bhonagiri V."/>
            <person name="Nash W.E."/>
            <person name="Mardis E.R."/>
            <person name="Wilson R.K."/>
        </authorList>
    </citation>
    <scope>NUCLEOTIDE SEQUENCE [LARGE SCALE GENOMIC DNA]</scope>
    <source>
        <strain evidence="3 4">DSM 18228</strain>
    </source>
</reference>